<dbReference type="AlphaFoldDB" id="A0A1W1V2E9"/>
<evidence type="ECO:0000313" key="3">
    <source>
        <dbReference type="Proteomes" id="UP000192408"/>
    </source>
</evidence>
<name>A0A1W1V2E9_9PAST</name>
<keyword evidence="3" id="KW-1185">Reference proteome</keyword>
<evidence type="ECO:0000313" key="2">
    <source>
        <dbReference type="EMBL" id="SMB87529.1"/>
    </source>
</evidence>
<dbReference type="InterPro" id="IPR025272">
    <property type="entry name" value="SocA_Panacea"/>
</dbReference>
<evidence type="ECO:0000259" key="1">
    <source>
        <dbReference type="Pfam" id="PF13274"/>
    </source>
</evidence>
<reference evidence="3" key="1">
    <citation type="submission" date="2017-04" db="EMBL/GenBank/DDBJ databases">
        <authorList>
            <person name="Varghese N."/>
            <person name="Submissions S."/>
        </authorList>
    </citation>
    <scope>NUCLEOTIDE SEQUENCE [LARGE SCALE GENOMIC DNA]</scope>
    <source>
        <strain evidence="3">DSM 23072</strain>
    </source>
</reference>
<proteinExistence type="predicted"/>
<protein>
    <submittedName>
        <fullName evidence="2">Uncharacterized phage-associated protein</fullName>
    </submittedName>
</protein>
<organism evidence="2 3">
    <name type="scientific">Pasteurella testudinis DSM 23072</name>
    <dbReference type="NCBI Taxonomy" id="1122938"/>
    <lineage>
        <taxon>Bacteria</taxon>
        <taxon>Pseudomonadati</taxon>
        <taxon>Pseudomonadota</taxon>
        <taxon>Gammaproteobacteria</taxon>
        <taxon>Pasteurellales</taxon>
        <taxon>Pasteurellaceae</taxon>
        <taxon>Pasteurella</taxon>
    </lineage>
</organism>
<sequence>MFDELKTAQAAAYLLNKAGGTMDHLKLMKLLYLADRLSWEKYDQPISGDEYYSLPYGPVLSKTLDLMRGEAPELYERNKPITIWAEWIADKENYKVSNAKPIDLNDEYFFDRLSPSDEEVLDDIHNKFGHFGTFALVSYTHNPKFIPEWEEPNGSRKKIELNTLLTHLEKTPEQIKGIYEDLAIYNAFDDVINGGV</sequence>
<accession>A0A1W1V2E9</accession>
<dbReference type="RefSeq" id="WP_084257548.1">
    <property type="nucleotide sequence ID" value="NZ_FWWV01000035.1"/>
</dbReference>
<dbReference type="Proteomes" id="UP000192408">
    <property type="component" value="Unassembled WGS sequence"/>
</dbReference>
<dbReference type="EMBL" id="FWWV01000035">
    <property type="protein sequence ID" value="SMB87529.1"/>
    <property type="molecule type" value="Genomic_DNA"/>
</dbReference>
<gene>
    <name evidence="2" type="ORF">SAMN05660772_00996</name>
</gene>
<dbReference type="Pfam" id="PF13274">
    <property type="entry name" value="SocA_Panacea"/>
    <property type="match status" value="1"/>
</dbReference>
<feature type="domain" description="Antitoxin SocA-like Panacea" evidence="1">
    <location>
        <begin position="27"/>
        <end position="144"/>
    </location>
</feature>